<keyword evidence="3" id="KW-1185">Reference proteome</keyword>
<protein>
    <recommendedName>
        <fullName evidence="4">Lipid/polyisoprenoid-binding YceI-like domain-containing protein</fullName>
    </recommendedName>
</protein>
<comment type="caution">
    <text evidence="2">The sequence shown here is derived from an EMBL/GenBank/DDBJ whole genome shotgun (WGS) entry which is preliminary data.</text>
</comment>
<dbReference type="PROSITE" id="PS51257">
    <property type="entry name" value="PROKAR_LIPOPROTEIN"/>
    <property type="match status" value="1"/>
</dbReference>
<name>K1LEY8_CECL9</name>
<proteinExistence type="predicted"/>
<evidence type="ECO:0000256" key="1">
    <source>
        <dbReference type="SAM" id="SignalP"/>
    </source>
</evidence>
<dbReference type="AlphaFoldDB" id="K1LEY8"/>
<keyword evidence="1" id="KW-0732">Signal</keyword>
<feature type="chain" id="PRO_5003847492" description="Lipid/polyisoprenoid-binding YceI-like domain-containing protein" evidence="1">
    <location>
        <begin position="23"/>
        <end position="174"/>
    </location>
</feature>
<evidence type="ECO:0000313" key="2">
    <source>
        <dbReference type="EMBL" id="EKB48943.1"/>
    </source>
</evidence>
<dbReference type="EMBL" id="AMGM01000037">
    <property type="protein sequence ID" value="EKB48943.1"/>
    <property type="molecule type" value="Genomic_DNA"/>
</dbReference>
<organism evidence="2 3">
    <name type="scientific">Cecembia lonarensis (strain CCUG 58316 / KCTC 22772 / LW9)</name>
    <dbReference type="NCBI Taxonomy" id="1225176"/>
    <lineage>
        <taxon>Bacteria</taxon>
        <taxon>Pseudomonadati</taxon>
        <taxon>Bacteroidota</taxon>
        <taxon>Cytophagia</taxon>
        <taxon>Cytophagales</taxon>
        <taxon>Cyclobacteriaceae</taxon>
        <taxon>Cecembia</taxon>
    </lineage>
</organism>
<dbReference type="OrthoDB" id="1433169at2"/>
<gene>
    <name evidence="2" type="ORF">B879_02432</name>
</gene>
<dbReference type="Proteomes" id="UP000004478">
    <property type="component" value="Unassembled WGS sequence"/>
</dbReference>
<reference evidence="2 3" key="1">
    <citation type="journal article" date="2012" name="J. Bacteriol.">
        <title>Draft Genome Sequence of Cecembia lonarensis Strain LW9T, Isolated from Lonar Lake, a Haloalkaline Lake in India.</title>
        <authorList>
            <person name="Shivaji S."/>
            <person name="Ara S."/>
            <person name="Singh A."/>
            <person name="Pinnaka A.K."/>
        </authorList>
    </citation>
    <scope>NUCLEOTIDE SEQUENCE [LARGE SCALE GENOMIC DNA]</scope>
    <source>
        <strain evidence="2 3">LW9</strain>
    </source>
</reference>
<dbReference type="RefSeq" id="WP_009185456.1">
    <property type="nucleotide sequence ID" value="NZ_AMGM01000037.1"/>
</dbReference>
<feature type="signal peptide" evidence="1">
    <location>
        <begin position="1"/>
        <end position="22"/>
    </location>
</feature>
<evidence type="ECO:0008006" key="4">
    <source>
        <dbReference type="Google" id="ProtNLM"/>
    </source>
</evidence>
<accession>K1LEY8</accession>
<sequence>MKKNTFLNLLLGISLTFLASCAGETEKITINSPELRLSAEGPLFEGANTATASWEFDLSALIGKTEEDLTAVKNAKLTQVEISLEDGEGLPGIEKMVFEMTSKNTPMTRLGLYQGKIDPGKSFVLNLADKQEKLASAFEDGKITFVGDFDLLEEEYWEDIHFSLKATFELEIKK</sequence>
<evidence type="ECO:0000313" key="3">
    <source>
        <dbReference type="Proteomes" id="UP000004478"/>
    </source>
</evidence>